<sequence length="1104" mass="124196">MPAFYLFTRSCFECHLTIKFLQRRVAYYSNSTATFNPLKKSILLSMDIHPNPGPNITTTVQPDFASVSRVRSSGTSLHNNKLQCSLVNCRSICNKIDEFHGLVYGNNLDIIGVTETWLRADYYNEEILPSDNYTIYRKDRANYRRGGGVLLAVKADILSYRRIDLEPTDSEILVCELYPLNRRKFTVCICYRPPDCNLFFDHFDILLNNLREASNRICIIGDFNMPHINWNTVVNITNSANGNRFCDLIQLNFLTQVVCEPTRKSNGSQSTLDLVFSNHPDDICNVKVEANLVTSDHSVVSFDILTKVQRVKKISRNVYNFKKADLEGLKLALQCIPWETAMFEDDIESSLVCWQDLVLTCIDEYVPKIIIRDSNRPPWIDAEASKLKDQANLFNAFFHSVFNPSDSTNLIQLPELSYNVEHELSELVIDSNAVCRELKLLDINKASLGLPSKVLRECADELSPSLCKLFNMSLRNATFPNKWKETDLVPIHKSESRSYLTGRKHRVVINGEQSEYLPVTSGVPQGSILGPLLFLIYINDMPNCISEKTSLPLFADNSKCFRLILGQEDGIRLQDDLNNVLDWAHTWGMEFNYAKCKVLRIARIKKPYNIDYFLGGKKLERVLVEKDLGVLVTYNLSWNSHAVDCITSKAHKILNLLYRTCKDISDISVKRELFITWATTTYKDKVTSLDNSTVQAGDIKGTMKNLTEFMENRIYDPWSVTDKNTNVRVITKSTKKVWAKVQKAERMNVLGMITCSIAFGIALSRLGPEGRALKELFEICMKIVMSLIGGIMWISPLGICSLIAGKLVEMEDIAKTFESLAYLIVTTITGIAIQALIVYPTIYFICVRKNPFRYMFNMQAAMFTAFGTDSSAATLPATIKCVKDINKVDPRVAHFVLPIGATVNMDGTALYEAVACIYIAQLNGYSFGIGKILITVFCSVAASVGAAAIPSAGLVTLLMVLEAAGLPTNDVGLLYSIDWFFKAFDSVPHDLLFEKVKKLPINPYVVNWIISFLENRIQRVKVDGLVTEYLYIKIDDIKTADPSNALVKFADDLTLGVPGNESGDTSRSEAACLQDWAEENRMPLLKLGKNVRNGCSQTHLCSFA</sequence>
<evidence type="ECO:0000256" key="3">
    <source>
        <dbReference type="ARBA" id="ARBA00022692"/>
    </source>
</evidence>
<comment type="caution">
    <text evidence="10">The sequence shown here is derived from an EMBL/GenBank/DDBJ whole genome shotgun (WGS) entry which is preliminary data.</text>
</comment>
<dbReference type="InterPro" id="IPR018107">
    <property type="entry name" value="Na-dicarboxylate_symporter_CS"/>
</dbReference>
<keyword evidence="4" id="KW-0769">Symport</keyword>
<dbReference type="GO" id="GO:0005313">
    <property type="term" value="F:L-glutamate transmembrane transporter activity"/>
    <property type="evidence" value="ECO:0007669"/>
    <property type="project" value="TreeGrafter"/>
</dbReference>
<keyword evidence="7" id="KW-0325">Glycoprotein</keyword>
<evidence type="ECO:0000256" key="5">
    <source>
        <dbReference type="ARBA" id="ARBA00022989"/>
    </source>
</evidence>
<reference evidence="10" key="1">
    <citation type="submission" date="2020-04" db="EMBL/GenBank/DDBJ databases">
        <authorList>
            <person name="Alioto T."/>
            <person name="Alioto T."/>
            <person name="Gomez Garrido J."/>
        </authorList>
    </citation>
    <scope>NUCLEOTIDE SEQUENCE</scope>
    <source>
        <strain evidence="10">A484AB</strain>
    </source>
</reference>
<dbReference type="Pfam" id="PF14529">
    <property type="entry name" value="Exo_endo_phos_2"/>
    <property type="match status" value="1"/>
</dbReference>
<dbReference type="Gene3D" id="3.60.10.10">
    <property type="entry name" value="Endonuclease/exonuclease/phosphatase"/>
    <property type="match status" value="1"/>
</dbReference>
<feature type="domain" description="Reverse transcriptase" evidence="8">
    <location>
        <begin position="496"/>
        <end position="600"/>
    </location>
</feature>
<dbReference type="GO" id="GO:0015501">
    <property type="term" value="F:glutamate:sodium symporter activity"/>
    <property type="evidence" value="ECO:0007669"/>
    <property type="project" value="TreeGrafter"/>
</dbReference>
<evidence type="ECO:0000313" key="10">
    <source>
        <dbReference type="EMBL" id="CAB4022731.1"/>
    </source>
</evidence>
<dbReference type="InterPro" id="IPR050746">
    <property type="entry name" value="DAACS"/>
</dbReference>
<dbReference type="PRINTS" id="PR00173">
    <property type="entry name" value="EDTRNSPORT"/>
</dbReference>
<dbReference type="SUPFAM" id="SSF118215">
    <property type="entry name" value="Proton glutamate symport protein"/>
    <property type="match status" value="1"/>
</dbReference>
<dbReference type="SUPFAM" id="SSF56219">
    <property type="entry name" value="DNase I-like"/>
    <property type="match status" value="1"/>
</dbReference>
<dbReference type="GO" id="GO:0003824">
    <property type="term" value="F:catalytic activity"/>
    <property type="evidence" value="ECO:0007669"/>
    <property type="project" value="InterPro"/>
</dbReference>
<organism evidence="10 11">
    <name type="scientific">Paramuricea clavata</name>
    <name type="common">Red gorgonian</name>
    <name type="synonym">Violescent sea-whip</name>
    <dbReference type="NCBI Taxonomy" id="317549"/>
    <lineage>
        <taxon>Eukaryota</taxon>
        <taxon>Metazoa</taxon>
        <taxon>Cnidaria</taxon>
        <taxon>Anthozoa</taxon>
        <taxon>Octocorallia</taxon>
        <taxon>Malacalcyonacea</taxon>
        <taxon>Plexauridae</taxon>
        <taxon>Paramuricea</taxon>
    </lineage>
</organism>
<dbReference type="InterPro" id="IPR036458">
    <property type="entry name" value="Na:dicarbo_symporter_sf"/>
</dbReference>
<evidence type="ECO:0000256" key="6">
    <source>
        <dbReference type="ARBA" id="ARBA00023136"/>
    </source>
</evidence>
<proteinExistence type="predicted"/>
<dbReference type="OrthoDB" id="6143588at2759"/>
<evidence type="ECO:0000256" key="1">
    <source>
        <dbReference type="ARBA" id="ARBA00004141"/>
    </source>
</evidence>
<keyword evidence="2" id="KW-0813">Transport</keyword>
<dbReference type="PANTHER" id="PTHR11958">
    <property type="entry name" value="SODIUM/DICARBOXYLATE SYMPORTER-RELATED"/>
    <property type="match status" value="1"/>
</dbReference>
<dbReference type="InterPro" id="IPR001991">
    <property type="entry name" value="Na-dicarboxylate_symporter"/>
</dbReference>
<dbReference type="PROSITE" id="PS00714">
    <property type="entry name" value="NA_DICARBOXYL_SYMP_2"/>
    <property type="match status" value="1"/>
</dbReference>
<keyword evidence="3" id="KW-0812">Transmembrane</keyword>
<name>A0A6S7K498_PARCT</name>
<keyword evidence="5" id="KW-1133">Transmembrane helix</keyword>
<dbReference type="PANTHER" id="PTHR11958:SF63">
    <property type="entry name" value="AMINO ACID TRANSPORTER"/>
    <property type="match status" value="1"/>
</dbReference>
<dbReference type="InterPro" id="IPR005135">
    <property type="entry name" value="Endo/exonuclease/phosphatase"/>
</dbReference>
<dbReference type="Pfam" id="PF00078">
    <property type="entry name" value="RVT_1"/>
    <property type="match status" value="1"/>
</dbReference>
<dbReference type="GO" id="GO:0005886">
    <property type="term" value="C:plasma membrane"/>
    <property type="evidence" value="ECO:0007669"/>
    <property type="project" value="TreeGrafter"/>
</dbReference>
<keyword evidence="11" id="KW-1185">Reference proteome</keyword>
<dbReference type="InterPro" id="IPR036691">
    <property type="entry name" value="Endo/exonu/phosph_ase_sf"/>
</dbReference>
<dbReference type="GO" id="GO:0015175">
    <property type="term" value="F:neutral L-amino acid transmembrane transporter activity"/>
    <property type="evidence" value="ECO:0007669"/>
    <property type="project" value="TreeGrafter"/>
</dbReference>
<protein>
    <submittedName>
        <fullName evidence="10">Excitatory amino acid transporter 1-like</fullName>
    </submittedName>
</protein>
<evidence type="ECO:0000259" key="9">
    <source>
        <dbReference type="Pfam" id="PF14529"/>
    </source>
</evidence>
<keyword evidence="6" id="KW-0472">Membrane</keyword>
<evidence type="ECO:0000259" key="8">
    <source>
        <dbReference type="Pfam" id="PF00078"/>
    </source>
</evidence>
<accession>A0A6S7K498</accession>
<dbReference type="Pfam" id="PF00375">
    <property type="entry name" value="SDF"/>
    <property type="match status" value="1"/>
</dbReference>
<evidence type="ECO:0000256" key="4">
    <source>
        <dbReference type="ARBA" id="ARBA00022847"/>
    </source>
</evidence>
<dbReference type="Gene3D" id="1.10.3860.10">
    <property type="entry name" value="Sodium:dicarboxylate symporter"/>
    <property type="match status" value="1"/>
</dbReference>
<evidence type="ECO:0000313" key="11">
    <source>
        <dbReference type="Proteomes" id="UP001152795"/>
    </source>
</evidence>
<evidence type="ECO:0000256" key="2">
    <source>
        <dbReference type="ARBA" id="ARBA00022448"/>
    </source>
</evidence>
<feature type="domain" description="Endonuclease/exonuclease/phosphatase" evidence="9">
    <location>
        <begin position="186"/>
        <end position="300"/>
    </location>
</feature>
<dbReference type="Proteomes" id="UP001152795">
    <property type="component" value="Unassembled WGS sequence"/>
</dbReference>
<dbReference type="EMBL" id="CACRXK020012123">
    <property type="protein sequence ID" value="CAB4022731.1"/>
    <property type="molecule type" value="Genomic_DNA"/>
</dbReference>
<gene>
    <name evidence="10" type="ORF">PACLA_8A078049</name>
</gene>
<comment type="subcellular location">
    <subcellularLocation>
        <location evidence="1">Membrane</location>
        <topology evidence="1">Multi-pass membrane protein</topology>
    </subcellularLocation>
</comment>
<evidence type="ECO:0000256" key="7">
    <source>
        <dbReference type="ARBA" id="ARBA00023180"/>
    </source>
</evidence>
<dbReference type="InterPro" id="IPR000477">
    <property type="entry name" value="RT_dom"/>
</dbReference>
<dbReference type="AlphaFoldDB" id="A0A6S7K498"/>